<evidence type="ECO:0000313" key="3">
    <source>
        <dbReference type="Proteomes" id="UP000287605"/>
    </source>
</evidence>
<proteinExistence type="predicted"/>
<dbReference type="Pfam" id="PF11823">
    <property type="entry name" value="Se_S_carrier"/>
    <property type="match status" value="1"/>
</dbReference>
<comment type="caution">
    <text evidence="2">The sequence shown here is derived from an EMBL/GenBank/DDBJ whole genome shotgun (WGS) entry which is preliminary data.</text>
</comment>
<organism evidence="2 3">
    <name type="scientific">Vagococcus elongatus</name>
    <dbReference type="NCBI Taxonomy" id="180344"/>
    <lineage>
        <taxon>Bacteria</taxon>
        <taxon>Bacillati</taxon>
        <taxon>Bacillota</taxon>
        <taxon>Bacilli</taxon>
        <taxon>Lactobacillales</taxon>
        <taxon>Enterococcaceae</taxon>
        <taxon>Vagococcus</taxon>
    </lineage>
</organism>
<feature type="domain" description="Putative Se/S carrier protein-like" evidence="1">
    <location>
        <begin position="2"/>
        <end position="69"/>
    </location>
</feature>
<evidence type="ECO:0000259" key="1">
    <source>
        <dbReference type="Pfam" id="PF11823"/>
    </source>
</evidence>
<keyword evidence="3" id="KW-1185">Reference proteome</keyword>
<dbReference type="AlphaFoldDB" id="A0A430AN44"/>
<dbReference type="Proteomes" id="UP000287605">
    <property type="component" value="Unassembled WGS sequence"/>
</dbReference>
<dbReference type="RefSeq" id="WP_126809890.1">
    <property type="nucleotide sequence ID" value="NZ_NGKA01000022.1"/>
</dbReference>
<dbReference type="EMBL" id="NGKA01000022">
    <property type="protein sequence ID" value="RSU09344.1"/>
    <property type="molecule type" value="Genomic_DNA"/>
</dbReference>
<sequence length="84" mass="9455">MDYLFTFETTHYAISAENLLVAEMPVKVMALPSSIGSGCGICLRINELNVEKAKKILKDSAVKVKNIYEISQNDNGKRSYKLWN</sequence>
<protein>
    <recommendedName>
        <fullName evidence="1">Putative Se/S carrier protein-like domain-containing protein</fullName>
    </recommendedName>
</protein>
<evidence type="ECO:0000313" key="2">
    <source>
        <dbReference type="EMBL" id="RSU09344.1"/>
    </source>
</evidence>
<dbReference type="InterPro" id="IPR021778">
    <property type="entry name" value="Se/S_carrier-like"/>
</dbReference>
<reference evidence="2 3" key="1">
    <citation type="submission" date="2017-05" db="EMBL/GenBank/DDBJ databases">
        <title>Vagococcus spp. assemblies.</title>
        <authorList>
            <person name="Gulvik C.A."/>
        </authorList>
    </citation>
    <scope>NUCLEOTIDE SEQUENCE [LARGE SCALE GENOMIC DNA]</scope>
    <source>
        <strain evidence="2 3">CCUG 51432</strain>
    </source>
</reference>
<dbReference type="OrthoDB" id="3192849at2"/>
<name>A0A430AN44_9ENTE</name>
<gene>
    <name evidence="2" type="ORF">CBF29_11605</name>
</gene>
<accession>A0A430AN44</accession>